<evidence type="ECO:0000256" key="11">
    <source>
        <dbReference type="ARBA" id="ARBA00023012"/>
    </source>
</evidence>
<dbReference type="InterPro" id="IPR000014">
    <property type="entry name" value="PAS"/>
</dbReference>
<gene>
    <name evidence="17" type="ORF">D5400_17650</name>
</gene>
<name>A0A3Q8XS02_9HYPH</name>
<evidence type="ECO:0000256" key="12">
    <source>
        <dbReference type="ARBA" id="ARBA00059827"/>
    </source>
</evidence>
<dbReference type="SMART" id="SM00388">
    <property type="entry name" value="HisKA"/>
    <property type="match status" value="1"/>
</dbReference>
<dbReference type="FunFam" id="3.30.450.20:FF:000060">
    <property type="entry name" value="Sensor protein FixL"/>
    <property type="match status" value="1"/>
</dbReference>
<evidence type="ECO:0000256" key="9">
    <source>
        <dbReference type="ARBA" id="ARBA00022840"/>
    </source>
</evidence>
<sequence length="364" mass="40085">MLDTAVDGIVVIDERGTILAFNKACEKLFGYSAAEMVGRNVKSLMPRRYADEHDGYLTHYRDTGERRIIGIGREVEGMHSDGTIMPVELSVGEAKTPDGRQFIGILRDLRARRETEDRMRDLQSQLIHMARASAIDEMGSALAHELNQPLTALMLYLDAVQRAAAKEWKVGDMRAQALSNAVREAQRAAGIVQRMRGFLDRGDQRRRLVDLRKLLDEALDLTRMGRRSARVAIKRHDDPDLPQVEADPIQMQQIFVNLLRNAFEAVQGVDKATIDIETRRDGSWVQVVIGDNGKGIPAAAMDDLFKVFSSSKRKGMGLGLAISRSIAQSHGGDLSVDPGGQGRGARFQLTLPLGEGIAGDGADD</sequence>
<evidence type="ECO:0000256" key="4">
    <source>
        <dbReference type="ARBA" id="ARBA00022553"/>
    </source>
</evidence>
<dbReference type="PANTHER" id="PTHR43065:SF10">
    <property type="entry name" value="PEROXIDE STRESS-ACTIVATED HISTIDINE KINASE MAK3"/>
    <property type="match status" value="1"/>
</dbReference>
<reference evidence="17 18" key="1">
    <citation type="submission" date="2018-09" db="EMBL/GenBank/DDBJ databases">
        <title>Marinorhizobium profundi gen. nov., sp. nov., isolated from a deep-sea sediment sample from the New Britain Trench and proposal of Marinorhizobiaceae fam. nov. in the order Rhizobiales of the class Alphaproteobacteria.</title>
        <authorList>
            <person name="Cao J."/>
        </authorList>
    </citation>
    <scope>NUCLEOTIDE SEQUENCE [LARGE SCALE GENOMIC DNA]</scope>
    <source>
        <strain evidence="17 18">WS11</strain>
    </source>
</reference>
<dbReference type="Gene3D" id="1.10.287.130">
    <property type="match status" value="1"/>
</dbReference>
<dbReference type="AlphaFoldDB" id="A0A3Q8XS02"/>
<evidence type="ECO:0000256" key="13">
    <source>
        <dbReference type="ARBA" id="ARBA00070616"/>
    </source>
</evidence>
<dbReference type="InterPro" id="IPR000700">
    <property type="entry name" value="PAS-assoc_C"/>
</dbReference>
<dbReference type="Gene3D" id="3.30.450.20">
    <property type="entry name" value="PAS domain"/>
    <property type="match status" value="1"/>
</dbReference>
<dbReference type="PROSITE" id="PS50109">
    <property type="entry name" value="HIS_KIN"/>
    <property type="match status" value="1"/>
</dbReference>
<feature type="domain" description="PAS" evidence="15">
    <location>
        <begin position="1"/>
        <end position="40"/>
    </location>
</feature>
<keyword evidence="6" id="KW-0808">Transferase</keyword>
<dbReference type="Proteomes" id="UP000268192">
    <property type="component" value="Chromosome"/>
</dbReference>
<dbReference type="SUPFAM" id="SSF55785">
    <property type="entry name" value="PYP-like sensor domain (PAS domain)"/>
    <property type="match status" value="1"/>
</dbReference>
<keyword evidence="18" id="KW-1185">Reference proteome</keyword>
<evidence type="ECO:0000313" key="18">
    <source>
        <dbReference type="Proteomes" id="UP000268192"/>
    </source>
</evidence>
<dbReference type="Pfam" id="PF00512">
    <property type="entry name" value="HisKA"/>
    <property type="match status" value="1"/>
</dbReference>
<comment type="function">
    <text evidence="12">Putative oxygen sensor; modulates the activity of FixJ, a transcriptional activator of nitrogen fixation fixK gene. FixL probably acts as a kinase that phosphorylates FixJ.</text>
</comment>
<keyword evidence="10" id="KW-0408">Iron</keyword>
<evidence type="ECO:0000259" key="15">
    <source>
        <dbReference type="PROSITE" id="PS50112"/>
    </source>
</evidence>
<keyword evidence="5" id="KW-0349">Heme</keyword>
<evidence type="ECO:0000256" key="2">
    <source>
        <dbReference type="ARBA" id="ARBA00001971"/>
    </source>
</evidence>
<feature type="domain" description="Histidine kinase" evidence="14">
    <location>
        <begin position="141"/>
        <end position="355"/>
    </location>
</feature>
<dbReference type="SMART" id="SM00387">
    <property type="entry name" value="HATPase_c"/>
    <property type="match status" value="1"/>
</dbReference>
<dbReference type="Pfam" id="PF00989">
    <property type="entry name" value="PAS"/>
    <property type="match status" value="1"/>
</dbReference>
<dbReference type="InterPro" id="IPR005467">
    <property type="entry name" value="His_kinase_dom"/>
</dbReference>
<proteinExistence type="predicted"/>
<dbReference type="SMART" id="SM00091">
    <property type="entry name" value="PAS"/>
    <property type="match status" value="1"/>
</dbReference>
<protein>
    <recommendedName>
        <fullName evidence="13">Sensor protein FixL</fullName>
        <ecNumber evidence="3">2.7.13.3</ecNumber>
    </recommendedName>
</protein>
<dbReference type="GO" id="GO:0006355">
    <property type="term" value="P:regulation of DNA-templated transcription"/>
    <property type="evidence" value="ECO:0007669"/>
    <property type="project" value="InterPro"/>
</dbReference>
<dbReference type="GO" id="GO:0000155">
    <property type="term" value="F:phosphorelay sensor kinase activity"/>
    <property type="evidence" value="ECO:0007669"/>
    <property type="project" value="InterPro"/>
</dbReference>
<dbReference type="SUPFAM" id="SSF47384">
    <property type="entry name" value="Homodimeric domain of signal transducing histidine kinase"/>
    <property type="match status" value="1"/>
</dbReference>
<dbReference type="CDD" id="cd00130">
    <property type="entry name" value="PAS"/>
    <property type="match status" value="1"/>
</dbReference>
<accession>A0A3Q8XS02</accession>
<evidence type="ECO:0000256" key="1">
    <source>
        <dbReference type="ARBA" id="ARBA00000085"/>
    </source>
</evidence>
<dbReference type="InterPro" id="IPR004358">
    <property type="entry name" value="Sig_transdc_His_kin-like_C"/>
</dbReference>
<evidence type="ECO:0000256" key="10">
    <source>
        <dbReference type="ARBA" id="ARBA00023004"/>
    </source>
</evidence>
<evidence type="ECO:0000256" key="5">
    <source>
        <dbReference type="ARBA" id="ARBA00022617"/>
    </source>
</evidence>
<dbReference type="InterPro" id="IPR003661">
    <property type="entry name" value="HisK_dim/P_dom"/>
</dbReference>
<dbReference type="EMBL" id="CP032509">
    <property type="protein sequence ID" value="AZN73913.1"/>
    <property type="molecule type" value="Genomic_DNA"/>
</dbReference>
<dbReference type="InterPro" id="IPR035965">
    <property type="entry name" value="PAS-like_dom_sf"/>
</dbReference>
<keyword evidence="7" id="KW-0547">Nucleotide-binding</keyword>
<dbReference type="PROSITE" id="PS50113">
    <property type="entry name" value="PAC"/>
    <property type="match status" value="1"/>
</dbReference>
<comment type="catalytic activity">
    <reaction evidence="1">
        <text>ATP + protein L-histidine = ADP + protein N-phospho-L-histidine.</text>
        <dbReference type="EC" id="2.7.13.3"/>
    </reaction>
</comment>
<dbReference type="Pfam" id="PF02518">
    <property type="entry name" value="HATPase_c"/>
    <property type="match status" value="1"/>
</dbReference>
<dbReference type="EC" id="2.7.13.3" evidence="3"/>
<evidence type="ECO:0000256" key="7">
    <source>
        <dbReference type="ARBA" id="ARBA00022741"/>
    </source>
</evidence>
<keyword evidence="4" id="KW-0597">Phosphoprotein</keyword>
<keyword evidence="5" id="KW-0479">Metal-binding</keyword>
<evidence type="ECO:0000256" key="6">
    <source>
        <dbReference type="ARBA" id="ARBA00022679"/>
    </source>
</evidence>
<organism evidence="17 18">
    <name type="scientific">Georhizobium profundi</name>
    <dbReference type="NCBI Taxonomy" id="2341112"/>
    <lineage>
        <taxon>Bacteria</taxon>
        <taxon>Pseudomonadati</taxon>
        <taxon>Pseudomonadota</taxon>
        <taxon>Alphaproteobacteria</taxon>
        <taxon>Hyphomicrobiales</taxon>
        <taxon>Rhizobiaceae</taxon>
        <taxon>Georhizobium</taxon>
    </lineage>
</organism>
<dbReference type="OrthoDB" id="226486at2"/>
<dbReference type="SUPFAM" id="SSF55874">
    <property type="entry name" value="ATPase domain of HSP90 chaperone/DNA topoisomerase II/histidine kinase"/>
    <property type="match status" value="1"/>
</dbReference>
<dbReference type="InterPro" id="IPR013767">
    <property type="entry name" value="PAS_fold"/>
</dbReference>
<dbReference type="GO" id="GO:0005524">
    <property type="term" value="F:ATP binding"/>
    <property type="evidence" value="ECO:0007669"/>
    <property type="project" value="UniProtKB-KW"/>
</dbReference>
<dbReference type="InterPro" id="IPR036890">
    <property type="entry name" value="HATPase_C_sf"/>
</dbReference>
<dbReference type="PANTHER" id="PTHR43065">
    <property type="entry name" value="SENSOR HISTIDINE KINASE"/>
    <property type="match status" value="1"/>
</dbReference>
<evidence type="ECO:0000259" key="14">
    <source>
        <dbReference type="PROSITE" id="PS50109"/>
    </source>
</evidence>
<comment type="cofactor">
    <cofactor evidence="2">
        <name>heme</name>
        <dbReference type="ChEBI" id="CHEBI:30413"/>
    </cofactor>
</comment>
<dbReference type="CDD" id="cd00082">
    <property type="entry name" value="HisKA"/>
    <property type="match status" value="1"/>
</dbReference>
<dbReference type="PRINTS" id="PR00344">
    <property type="entry name" value="BCTRLSENSOR"/>
</dbReference>
<dbReference type="InterPro" id="IPR036097">
    <property type="entry name" value="HisK_dim/P_sf"/>
</dbReference>
<evidence type="ECO:0000259" key="16">
    <source>
        <dbReference type="PROSITE" id="PS50113"/>
    </source>
</evidence>
<dbReference type="Gene3D" id="6.10.250.2580">
    <property type="match status" value="1"/>
</dbReference>
<evidence type="ECO:0000313" key="17">
    <source>
        <dbReference type="EMBL" id="AZN73913.1"/>
    </source>
</evidence>
<dbReference type="KEGG" id="abaw:D5400_17650"/>
<dbReference type="InterPro" id="IPR003594">
    <property type="entry name" value="HATPase_dom"/>
</dbReference>
<keyword evidence="11" id="KW-0902">Two-component regulatory system</keyword>
<dbReference type="Gene3D" id="3.30.565.10">
    <property type="entry name" value="Histidine kinase-like ATPase, C-terminal domain"/>
    <property type="match status" value="1"/>
</dbReference>
<keyword evidence="9" id="KW-0067">ATP-binding</keyword>
<keyword evidence="8" id="KW-0418">Kinase</keyword>
<evidence type="ECO:0000256" key="3">
    <source>
        <dbReference type="ARBA" id="ARBA00012438"/>
    </source>
</evidence>
<evidence type="ECO:0000256" key="8">
    <source>
        <dbReference type="ARBA" id="ARBA00022777"/>
    </source>
</evidence>
<dbReference type="PROSITE" id="PS50112">
    <property type="entry name" value="PAS"/>
    <property type="match status" value="1"/>
</dbReference>
<feature type="domain" description="PAC" evidence="16">
    <location>
        <begin position="71"/>
        <end position="121"/>
    </location>
</feature>
<dbReference type="NCBIfam" id="TIGR00229">
    <property type="entry name" value="sensory_box"/>
    <property type="match status" value="1"/>
</dbReference>